<evidence type="ECO:0000256" key="7">
    <source>
        <dbReference type="SAM" id="Phobius"/>
    </source>
</evidence>
<keyword evidence="4 7" id="KW-0812">Transmembrane</keyword>
<protein>
    <submittedName>
        <fullName evidence="9">Cation:proton antiporter</fullName>
    </submittedName>
</protein>
<organism evidence="9 10">
    <name type="scientific">Halolamina salina</name>
    <dbReference type="NCBI Taxonomy" id="1220023"/>
    <lineage>
        <taxon>Archaea</taxon>
        <taxon>Methanobacteriati</taxon>
        <taxon>Methanobacteriota</taxon>
        <taxon>Stenosarchaea group</taxon>
        <taxon>Halobacteria</taxon>
        <taxon>Halobacteriales</taxon>
        <taxon>Haloferacaceae</taxon>
    </lineage>
</organism>
<dbReference type="EMBL" id="JBHUDH010000138">
    <property type="protein sequence ID" value="MFD1526982.1"/>
    <property type="molecule type" value="Genomic_DNA"/>
</dbReference>
<dbReference type="Gene3D" id="1.20.1530.20">
    <property type="match status" value="1"/>
</dbReference>
<feature type="transmembrane region" description="Helical" evidence="7">
    <location>
        <begin position="32"/>
        <end position="56"/>
    </location>
</feature>
<feature type="transmembrane region" description="Helical" evidence="7">
    <location>
        <begin position="155"/>
        <end position="179"/>
    </location>
</feature>
<evidence type="ECO:0000313" key="10">
    <source>
        <dbReference type="Proteomes" id="UP001597111"/>
    </source>
</evidence>
<feature type="transmembrane region" description="Helical" evidence="7">
    <location>
        <begin position="6"/>
        <end position="25"/>
    </location>
</feature>
<feature type="transmembrane region" description="Helical" evidence="7">
    <location>
        <begin position="366"/>
        <end position="383"/>
    </location>
</feature>
<reference evidence="9 10" key="1">
    <citation type="journal article" date="2019" name="Int. J. Syst. Evol. Microbiol.">
        <title>The Global Catalogue of Microorganisms (GCM) 10K type strain sequencing project: providing services to taxonomists for standard genome sequencing and annotation.</title>
        <authorList>
            <consortium name="The Broad Institute Genomics Platform"/>
            <consortium name="The Broad Institute Genome Sequencing Center for Infectious Disease"/>
            <person name="Wu L."/>
            <person name="Ma J."/>
        </authorList>
    </citation>
    <scope>NUCLEOTIDE SEQUENCE [LARGE SCALE GENOMIC DNA]</scope>
    <source>
        <strain evidence="9 10">CGMCC 1.12285</strain>
    </source>
</reference>
<dbReference type="InterPro" id="IPR038770">
    <property type="entry name" value="Na+/solute_symporter_sf"/>
</dbReference>
<evidence type="ECO:0000256" key="3">
    <source>
        <dbReference type="ARBA" id="ARBA00022448"/>
    </source>
</evidence>
<evidence type="ECO:0000313" key="9">
    <source>
        <dbReference type="EMBL" id="MFD1526982.1"/>
    </source>
</evidence>
<feature type="transmembrane region" description="Helical" evidence="7">
    <location>
        <begin position="62"/>
        <end position="82"/>
    </location>
</feature>
<feature type="transmembrane region" description="Helical" evidence="7">
    <location>
        <begin position="300"/>
        <end position="320"/>
    </location>
</feature>
<dbReference type="PANTHER" id="PTHR42751:SF4">
    <property type="entry name" value="K(+)_H(+) ANTIPORTER SUBUNIT KHTU"/>
    <property type="match status" value="1"/>
</dbReference>
<dbReference type="RefSeq" id="WP_379818753.1">
    <property type="nucleotide sequence ID" value="NZ_JBHUDH010000138.1"/>
</dbReference>
<accession>A0ABD6B7U6</accession>
<keyword evidence="6 7" id="KW-0472">Membrane</keyword>
<comment type="subcellular location">
    <subcellularLocation>
        <location evidence="1">Membrane</location>
        <topology evidence="1">Multi-pass membrane protein</topology>
    </subcellularLocation>
</comment>
<keyword evidence="10" id="KW-1185">Reference proteome</keyword>
<dbReference type="PANTHER" id="PTHR42751">
    <property type="entry name" value="SODIUM/HYDROGEN EXCHANGER FAMILY/TRKA DOMAIN PROTEIN"/>
    <property type="match status" value="1"/>
</dbReference>
<comment type="caution">
    <text evidence="9">The sequence shown here is derived from an EMBL/GenBank/DDBJ whole genome shotgun (WGS) entry which is preliminary data.</text>
</comment>
<keyword evidence="5 7" id="KW-1133">Transmembrane helix</keyword>
<dbReference type="Pfam" id="PF00999">
    <property type="entry name" value="Na_H_Exchanger"/>
    <property type="match status" value="1"/>
</dbReference>
<dbReference type="InterPro" id="IPR006153">
    <property type="entry name" value="Cation/H_exchanger_TM"/>
</dbReference>
<evidence type="ECO:0000256" key="6">
    <source>
        <dbReference type="ARBA" id="ARBA00023136"/>
    </source>
</evidence>
<name>A0ABD6B7U6_9EURY</name>
<evidence type="ECO:0000256" key="5">
    <source>
        <dbReference type="ARBA" id="ARBA00022989"/>
    </source>
</evidence>
<keyword evidence="3" id="KW-0813">Transport</keyword>
<dbReference type="GO" id="GO:0016020">
    <property type="term" value="C:membrane"/>
    <property type="evidence" value="ECO:0007669"/>
    <property type="project" value="UniProtKB-SubCell"/>
</dbReference>
<dbReference type="Proteomes" id="UP001597111">
    <property type="component" value="Unassembled WGS sequence"/>
</dbReference>
<evidence type="ECO:0000256" key="1">
    <source>
        <dbReference type="ARBA" id="ARBA00004141"/>
    </source>
</evidence>
<feature type="transmembrane region" description="Helical" evidence="7">
    <location>
        <begin position="191"/>
        <end position="209"/>
    </location>
</feature>
<gene>
    <name evidence="9" type="ORF">ACFR9S_11870</name>
</gene>
<sequence length="402" mass="41052">MVEANLVLTAGIFLTALALGGLLALRLGQSVIPAYILVGVLLGPYAPSVGGVSLTVVESTEIVRLLADLGVVLLLFFVGLELSLASLIRKRSQFLRAGAVDVAVSFPLGIVVGLAAGFSLVESLFVGLITFNSSTVIIAKSLIDLEWIADPESEAILGVIVVEDVLTAAAFAVLSAVLLGGADVASLGRTLGQAAVVLVALTLLAYYGSEWVDRAFDVRSGELFLLAVLGATALVSGFGLAAGVSDAIVAFLAGAAFGQTSHAARIQDLLAPSRDLFAAVFFFVVGLGTDPRVVVSVAGLVVAAAAVTVVGQIVSGYVAGRSWGLSVEGASKMGAALVPRGEFSLVIAAFLLTAGTTPALRETIPAFTVGYVLLTSILGTMLMRNAGLIQRVAERLPTTAQS</sequence>
<evidence type="ECO:0000259" key="8">
    <source>
        <dbReference type="Pfam" id="PF00999"/>
    </source>
</evidence>
<feature type="domain" description="Cation/H+ exchanger transmembrane" evidence="8">
    <location>
        <begin position="16"/>
        <end position="382"/>
    </location>
</feature>
<dbReference type="AlphaFoldDB" id="A0ABD6B7U6"/>
<comment type="similarity">
    <text evidence="2">Belongs to the monovalent cation:proton antiporter 2 (CPA2) transporter (TC 2.A.37) family.</text>
</comment>
<evidence type="ECO:0000256" key="2">
    <source>
        <dbReference type="ARBA" id="ARBA00005551"/>
    </source>
</evidence>
<proteinExistence type="inferred from homology"/>
<feature type="transmembrane region" description="Helical" evidence="7">
    <location>
        <begin position="221"/>
        <end position="241"/>
    </location>
</feature>
<evidence type="ECO:0000256" key="4">
    <source>
        <dbReference type="ARBA" id="ARBA00022692"/>
    </source>
</evidence>